<dbReference type="Proteomes" id="UP001154282">
    <property type="component" value="Unassembled WGS sequence"/>
</dbReference>
<dbReference type="PANTHER" id="PTHR31973">
    <property type="entry name" value="POLYPROTEIN, PUTATIVE-RELATED"/>
    <property type="match status" value="1"/>
</dbReference>
<gene>
    <name evidence="2" type="ORF">LITE_LOCUS28969</name>
</gene>
<evidence type="ECO:0000313" key="2">
    <source>
        <dbReference type="EMBL" id="CAI0446330.1"/>
    </source>
</evidence>
<comment type="caution">
    <text evidence="2">The sequence shown here is derived from an EMBL/GenBank/DDBJ whole genome shotgun (WGS) entry which is preliminary data.</text>
</comment>
<organism evidence="2 3">
    <name type="scientific">Linum tenue</name>
    <dbReference type="NCBI Taxonomy" id="586396"/>
    <lineage>
        <taxon>Eukaryota</taxon>
        <taxon>Viridiplantae</taxon>
        <taxon>Streptophyta</taxon>
        <taxon>Embryophyta</taxon>
        <taxon>Tracheophyta</taxon>
        <taxon>Spermatophyta</taxon>
        <taxon>Magnoliopsida</taxon>
        <taxon>eudicotyledons</taxon>
        <taxon>Gunneridae</taxon>
        <taxon>Pentapetalae</taxon>
        <taxon>rosids</taxon>
        <taxon>fabids</taxon>
        <taxon>Malpighiales</taxon>
        <taxon>Linaceae</taxon>
        <taxon>Linum</taxon>
    </lineage>
</organism>
<evidence type="ECO:0000259" key="1">
    <source>
        <dbReference type="Pfam" id="PF10551"/>
    </source>
</evidence>
<keyword evidence="3" id="KW-1185">Reference proteome</keyword>
<proteinExistence type="predicted"/>
<name>A0AAV0MJ88_9ROSI</name>
<sequence length="205" mass="23681">DRKSVVVRSYNGIHDGCVLLSLHKWFTYKYIAKKYLLRFEIDPKWGNDSIVQTCEEDFHYTTSRWTAKRARECALELIRGKAEDQYARLRDYCAEVYRTHPGSSIYVDTEENIFRRMSCCFAACKEGFAAGCRKIIFLDGCFLKTLHGGQLLSAIGIDANNVIFPIAYAMVGVENEENWKWFLSHVLSDIKVPEVCEGWTFMSDK</sequence>
<accession>A0AAV0MJ88</accession>
<dbReference type="InterPro" id="IPR018289">
    <property type="entry name" value="MULE_transposase_dom"/>
</dbReference>
<dbReference type="AlphaFoldDB" id="A0AAV0MJ88"/>
<dbReference type="EMBL" id="CAMGYJ010000007">
    <property type="protein sequence ID" value="CAI0446330.1"/>
    <property type="molecule type" value="Genomic_DNA"/>
</dbReference>
<dbReference type="Pfam" id="PF10551">
    <property type="entry name" value="MULE"/>
    <property type="match status" value="1"/>
</dbReference>
<feature type="domain" description="MULE transposase" evidence="1">
    <location>
        <begin position="136"/>
        <end position="187"/>
    </location>
</feature>
<dbReference type="PANTHER" id="PTHR31973:SF191">
    <property type="entry name" value="OS05G0489400 PROTEIN"/>
    <property type="match status" value="1"/>
</dbReference>
<feature type="non-terminal residue" evidence="2">
    <location>
        <position position="1"/>
    </location>
</feature>
<protein>
    <recommendedName>
        <fullName evidence="1">MULE transposase domain-containing protein</fullName>
    </recommendedName>
</protein>
<reference evidence="2" key="1">
    <citation type="submission" date="2022-08" db="EMBL/GenBank/DDBJ databases">
        <authorList>
            <person name="Gutierrez-Valencia J."/>
        </authorList>
    </citation>
    <scope>NUCLEOTIDE SEQUENCE</scope>
</reference>
<evidence type="ECO:0000313" key="3">
    <source>
        <dbReference type="Proteomes" id="UP001154282"/>
    </source>
</evidence>